<dbReference type="AlphaFoldDB" id="A0A8B7PBT8"/>
<keyword evidence="3" id="KW-1185">Reference proteome</keyword>
<feature type="compositionally biased region" description="Polar residues" evidence="1">
    <location>
        <begin position="665"/>
        <end position="680"/>
    </location>
</feature>
<evidence type="ECO:0000313" key="3">
    <source>
        <dbReference type="Proteomes" id="UP000694843"/>
    </source>
</evidence>
<feature type="compositionally biased region" description="Basic and acidic residues" evidence="1">
    <location>
        <begin position="809"/>
        <end position="819"/>
    </location>
</feature>
<name>A0A8B7PBT8_HYAAZ</name>
<protein>
    <submittedName>
        <fullName evidence="4">Uncharacterized protein LOC108678732</fullName>
    </submittedName>
</protein>
<organism evidence="3 4">
    <name type="scientific">Hyalella azteca</name>
    <name type="common">Amphipod</name>
    <dbReference type="NCBI Taxonomy" id="294128"/>
    <lineage>
        <taxon>Eukaryota</taxon>
        <taxon>Metazoa</taxon>
        <taxon>Ecdysozoa</taxon>
        <taxon>Arthropoda</taxon>
        <taxon>Crustacea</taxon>
        <taxon>Multicrustacea</taxon>
        <taxon>Malacostraca</taxon>
        <taxon>Eumalacostraca</taxon>
        <taxon>Peracarida</taxon>
        <taxon>Amphipoda</taxon>
        <taxon>Senticaudata</taxon>
        <taxon>Talitrida</taxon>
        <taxon>Talitroidea</taxon>
        <taxon>Hyalellidae</taxon>
        <taxon>Hyalella</taxon>
    </lineage>
</organism>
<gene>
    <name evidence="4" type="primary">LOC108678732</name>
</gene>
<dbReference type="InterPro" id="IPR001810">
    <property type="entry name" value="F-box_dom"/>
</dbReference>
<dbReference type="PROSITE" id="PS50181">
    <property type="entry name" value="FBOX"/>
    <property type="match status" value="1"/>
</dbReference>
<feature type="compositionally biased region" description="Low complexity" evidence="1">
    <location>
        <begin position="166"/>
        <end position="181"/>
    </location>
</feature>
<feature type="region of interest" description="Disordered" evidence="1">
    <location>
        <begin position="781"/>
        <end position="823"/>
    </location>
</feature>
<dbReference type="Proteomes" id="UP000694843">
    <property type="component" value="Unplaced"/>
</dbReference>
<proteinExistence type="predicted"/>
<evidence type="ECO:0000313" key="4">
    <source>
        <dbReference type="RefSeq" id="XP_018022686.1"/>
    </source>
</evidence>
<feature type="region of interest" description="Disordered" evidence="1">
    <location>
        <begin position="665"/>
        <end position="685"/>
    </location>
</feature>
<accession>A0A8B7PBT8</accession>
<evidence type="ECO:0000259" key="2">
    <source>
        <dbReference type="PROSITE" id="PS50181"/>
    </source>
</evidence>
<dbReference type="GeneID" id="108678732"/>
<sequence>MADLSSENPDYCVKMCSGKNAYGNNLADVNHLQIPEINVDMGYESNLGELLFTPIDSSAGSIQECLSIQDNSKNTIEHCNHQNNTDLKKTMNQIGQKFYPKHQGVFTKRNPMSSTLRNNHPVQWTPLATHNSDFNRPSSTMSLRPRILTWTSTPLNIAVSSRERQSSLSSSGYESGTSFDSASNSSLLEIKPASDTENALLEHENESLKEAIPCESESLLMHQQMPRSWSHDDLVSSTQLSEGKIQCHEVPIYHDMRKVETPFTKFLYHLSDSKTSGKINCNLNYLEKSTATENALRLKKLSSSSVPIGLDKPCKVPNVLSKYSLDITYKDSFKFDSPVERSAKHAKLSTSSPDVLPLKKSVASYKDDCVGQQKKCDSSELSPNNEFEEQIDLCSFLKPFDKSYIPRAFTLAAHETEAKISDGTVVQKALTEALKAKRRLTLDDTVIKETDEKKQHLVAVSAPPETKSQPSALNVSSKQVLLPELSQNCGTNFKGENTASLQKPVLNEPQTSSKITAPAKTSWQYDQESGPAGLSGFEFIHHLARVEADRMQTSNILLSLLNKATFILPQVLLQLTPEDILSFSQVNKQCRKIVNESQILSTMVKNFKHKRFVAVSSIGKENLVHRGKNFLSDPGMSRRALGAVNYPARSLVSLYVPPARSNLLQDNSNNADTLNSQPNPLVQPHPDRDNLAPVWQERALTSNNHITAKTKPCQQSRNNSEMRKDDVIEESLTIKMTNCPSASCSVGEQLDNAVVEQHITSPPRRILGAIQCAVSSIQAAVSPKKRSPNKLAPDKNVGNDGVSGGDVTKINESHNKKDSANNSGGFPLLRKCNMLNHAIKTLVDRSQSTNNLMNAGSVISLNKVDHIISCDASPVKSLKTTAKQSKALKKQLRRL</sequence>
<reference evidence="4" key="1">
    <citation type="submission" date="2025-08" db="UniProtKB">
        <authorList>
            <consortium name="RefSeq"/>
        </authorList>
    </citation>
    <scope>IDENTIFICATION</scope>
    <source>
        <tissue evidence="4">Whole organism</tissue>
    </source>
</reference>
<feature type="domain" description="F-box" evidence="2">
    <location>
        <begin position="557"/>
        <end position="603"/>
    </location>
</feature>
<evidence type="ECO:0000256" key="1">
    <source>
        <dbReference type="SAM" id="MobiDB-lite"/>
    </source>
</evidence>
<dbReference type="RefSeq" id="XP_018022686.1">
    <property type="nucleotide sequence ID" value="XM_018167197.2"/>
</dbReference>
<dbReference type="KEGG" id="hazt:108678732"/>
<feature type="region of interest" description="Disordered" evidence="1">
    <location>
        <begin position="161"/>
        <end position="184"/>
    </location>
</feature>